<name>A0AAJ1QN79_9BACI</name>
<dbReference type="Gene3D" id="2.60.120.1140">
    <property type="entry name" value="Protein of unknown function DUF192"/>
    <property type="match status" value="1"/>
</dbReference>
<protein>
    <submittedName>
        <fullName evidence="1">DUF192 domain-containing protein</fullName>
    </submittedName>
</protein>
<dbReference type="PANTHER" id="PTHR37953:SF1">
    <property type="entry name" value="UPF0127 PROTEIN MJ1496"/>
    <property type="match status" value="1"/>
</dbReference>
<accession>A0AAJ1QN79</accession>
<organism evidence="1 2">
    <name type="scientific">Peribacillus frigoritolerans</name>
    <dbReference type="NCBI Taxonomy" id="450367"/>
    <lineage>
        <taxon>Bacteria</taxon>
        <taxon>Bacillati</taxon>
        <taxon>Bacillota</taxon>
        <taxon>Bacilli</taxon>
        <taxon>Bacillales</taxon>
        <taxon>Bacillaceae</taxon>
        <taxon>Peribacillus</taxon>
    </lineage>
</organism>
<dbReference type="Pfam" id="PF02643">
    <property type="entry name" value="DUF192"/>
    <property type="match status" value="1"/>
</dbReference>
<evidence type="ECO:0000313" key="1">
    <source>
        <dbReference type="EMBL" id="MDM5284516.1"/>
    </source>
</evidence>
<proteinExistence type="predicted"/>
<dbReference type="EMBL" id="JAUCFI010000003">
    <property type="protein sequence ID" value="MDM5284516.1"/>
    <property type="molecule type" value="Genomic_DNA"/>
</dbReference>
<reference evidence="1" key="1">
    <citation type="submission" date="2023-06" db="EMBL/GenBank/DDBJ databases">
        <title>Comparative genomics of Bacillaceae isolates and their secondary metabolite potential.</title>
        <authorList>
            <person name="Song L."/>
            <person name="Nielsen L.J."/>
            <person name="Mohite O."/>
            <person name="Xu X."/>
            <person name="Weber T."/>
            <person name="Kovacs A.T."/>
        </authorList>
    </citation>
    <scope>NUCLEOTIDE SEQUENCE</scope>
    <source>
        <strain evidence="1">G1S1</strain>
    </source>
</reference>
<dbReference type="PANTHER" id="PTHR37953">
    <property type="entry name" value="UPF0127 PROTEIN MJ1496"/>
    <property type="match status" value="1"/>
</dbReference>
<evidence type="ECO:0000313" key="2">
    <source>
        <dbReference type="Proteomes" id="UP001238973"/>
    </source>
</evidence>
<dbReference type="InterPro" id="IPR003795">
    <property type="entry name" value="DUF192"/>
</dbReference>
<gene>
    <name evidence="1" type="ORF">QUF85_14565</name>
</gene>
<sequence>MKNRINTKVIKIISGNKVTRLNVQVADTQRKREKGLMFVGKLPENEGMLFVFSEEIYGGFWMKNTFIPLSIAFLDSYGVILKILDMEPCIEEYCPTYDPGIFYYYAIEVNLGWFEKNQIKEGDYVKFN</sequence>
<comment type="caution">
    <text evidence="1">The sequence shown here is derived from an EMBL/GenBank/DDBJ whole genome shotgun (WGS) entry which is preliminary data.</text>
</comment>
<dbReference type="RefSeq" id="WP_289350014.1">
    <property type="nucleotide sequence ID" value="NZ_JAUCFI010000003.1"/>
</dbReference>
<dbReference type="AlphaFoldDB" id="A0AAJ1QN79"/>
<dbReference type="InterPro" id="IPR038695">
    <property type="entry name" value="Saro_0823-like_sf"/>
</dbReference>
<dbReference type="Proteomes" id="UP001238973">
    <property type="component" value="Unassembled WGS sequence"/>
</dbReference>